<dbReference type="Gene3D" id="3.40.30.10">
    <property type="entry name" value="Glutaredoxin"/>
    <property type="match status" value="1"/>
</dbReference>
<keyword evidence="9" id="KW-1185">Reference proteome</keyword>
<evidence type="ECO:0000256" key="5">
    <source>
        <dbReference type="RuleBase" id="RU000499"/>
    </source>
</evidence>
<dbReference type="SUPFAM" id="SSF52833">
    <property type="entry name" value="Thioredoxin-like"/>
    <property type="match status" value="1"/>
</dbReference>
<keyword evidence="6" id="KW-0732">Signal</keyword>
<dbReference type="CDD" id="cd00340">
    <property type="entry name" value="GSH_Peroxidase"/>
    <property type="match status" value="1"/>
</dbReference>
<keyword evidence="3 5" id="KW-0560">Oxidoreductase</keyword>
<feature type="domain" description="Thioredoxin" evidence="7">
    <location>
        <begin position="28"/>
        <end position="188"/>
    </location>
</feature>
<dbReference type="InterPro" id="IPR036249">
    <property type="entry name" value="Thioredoxin-like_sf"/>
</dbReference>
<organism evidence="8 9">
    <name type="scientific">Rubrimonas cliftonensis</name>
    <dbReference type="NCBI Taxonomy" id="89524"/>
    <lineage>
        <taxon>Bacteria</taxon>
        <taxon>Pseudomonadati</taxon>
        <taxon>Pseudomonadota</taxon>
        <taxon>Alphaproteobacteria</taxon>
        <taxon>Rhodobacterales</taxon>
        <taxon>Paracoccaceae</taxon>
        <taxon>Rubrimonas</taxon>
    </lineage>
</organism>
<dbReference type="Pfam" id="PF00255">
    <property type="entry name" value="GSHPx"/>
    <property type="match status" value="1"/>
</dbReference>
<name>A0A1H3W2F3_9RHOB</name>
<dbReference type="GO" id="GO:0004601">
    <property type="term" value="F:peroxidase activity"/>
    <property type="evidence" value="ECO:0007669"/>
    <property type="project" value="UniProtKB-KW"/>
</dbReference>
<evidence type="ECO:0000313" key="8">
    <source>
        <dbReference type="EMBL" id="SDZ81160.1"/>
    </source>
</evidence>
<keyword evidence="2 5" id="KW-0575">Peroxidase</keyword>
<feature type="chain" id="PRO_5011639061" description="Glutathione peroxidase" evidence="6">
    <location>
        <begin position="30"/>
        <end position="190"/>
    </location>
</feature>
<proteinExistence type="inferred from homology"/>
<dbReference type="Proteomes" id="UP000198703">
    <property type="component" value="Unassembled WGS sequence"/>
</dbReference>
<evidence type="ECO:0000256" key="3">
    <source>
        <dbReference type="ARBA" id="ARBA00023002"/>
    </source>
</evidence>
<gene>
    <name evidence="8" type="ORF">SAMN05444370_101473</name>
</gene>
<dbReference type="InterPro" id="IPR000889">
    <property type="entry name" value="Glutathione_peroxidase"/>
</dbReference>
<evidence type="ECO:0000313" key="9">
    <source>
        <dbReference type="Proteomes" id="UP000198703"/>
    </source>
</evidence>
<dbReference type="PROSITE" id="PS51318">
    <property type="entry name" value="TAT"/>
    <property type="match status" value="1"/>
</dbReference>
<evidence type="ECO:0000256" key="6">
    <source>
        <dbReference type="SAM" id="SignalP"/>
    </source>
</evidence>
<evidence type="ECO:0000259" key="7">
    <source>
        <dbReference type="PROSITE" id="PS51352"/>
    </source>
</evidence>
<dbReference type="AlphaFoldDB" id="A0A1H3W2F3"/>
<dbReference type="PROSITE" id="PS51355">
    <property type="entry name" value="GLUTATHIONE_PEROXID_3"/>
    <property type="match status" value="1"/>
</dbReference>
<dbReference type="STRING" id="89524.SAMN05444370_101473"/>
<dbReference type="PIRSF" id="PIRSF000303">
    <property type="entry name" value="Glutathion_perox"/>
    <property type="match status" value="1"/>
</dbReference>
<dbReference type="EMBL" id="FNQM01000001">
    <property type="protein sequence ID" value="SDZ81160.1"/>
    <property type="molecule type" value="Genomic_DNA"/>
</dbReference>
<dbReference type="PANTHER" id="PTHR11592:SF78">
    <property type="entry name" value="GLUTATHIONE PEROXIDASE"/>
    <property type="match status" value="1"/>
</dbReference>
<dbReference type="InterPro" id="IPR013766">
    <property type="entry name" value="Thioredoxin_domain"/>
</dbReference>
<dbReference type="InterPro" id="IPR029759">
    <property type="entry name" value="GPX_AS"/>
</dbReference>
<dbReference type="InterPro" id="IPR006311">
    <property type="entry name" value="TAT_signal"/>
</dbReference>
<dbReference type="PROSITE" id="PS51352">
    <property type="entry name" value="THIOREDOXIN_2"/>
    <property type="match status" value="1"/>
</dbReference>
<dbReference type="GO" id="GO:0034599">
    <property type="term" value="P:cellular response to oxidative stress"/>
    <property type="evidence" value="ECO:0007669"/>
    <property type="project" value="TreeGrafter"/>
</dbReference>
<comment type="similarity">
    <text evidence="1 5">Belongs to the glutathione peroxidase family.</text>
</comment>
<accession>A0A1H3W2F3</accession>
<feature type="active site" evidence="4">
    <location>
        <position position="66"/>
    </location>
</feature>
<dbReference type="PROSITE" id="PS00460">
    <property type="entry name" value="GLUTATHIONE_PEROXID_1"/>
    <property type="match status" value="1"/>
</dbReference>
<protein>
    <recommendedName>
        <fullName evidence="5">Glutathione peroxidase</fullName>
    </recommendedName>
</protein>
<evidence type="ECO:0000256" key="4">
    <source>
        <dbReference type="PIRSR" id="PIRSR000303-1"/>
    </source>
</evidence>
<reference evidence="8 9" key="1">
    <citation type="submission" date="2016-10" db="EMBL/GenBank/DDBJ databases">
        <authorList>
            <person name="de Groot N.N."/>
        </authorList>
    </citation>
    <scope>NUCLEOTIDE SEQUENCE [LARGE SCALE GENOMIC DNA]</scope>
    <source>
        <strain evidence="8 9">DSM 15345</strain>
    </source>
</reference>
<dbReference type="RefSeq" id="WP_245730882.1">
    <property type="nucleotide sequence ID" value="NZ_FNQM01000001.1"/>
</dbReference>
<sequence length="190" mass="20462">MFRRAFLMAAGLAAAAALSALASPRPARAADATAHDFAFANIDGGPLRLADYQGRPILVVNTASFCAFTPQYEGLQALWETYRERGLVVVGVPSQDFNQEYDDAGAVKDFCQVNYGIDFPMADITKVRGTDRHPFFAWAARSFGERNAPRWNFHKYLINGEGRVSAAFGSGVGPASPEITSAIEALLPAG</sequence>
<dbReference type="PRINTS" id="PR01011">
    <property type="entry name" value="GLUTPROXDASE"/>
</dbReference>
<feature type="signal peptide" evidence="6">
    <location>
        <begin position="1"/>
        <end position="29"/>
    </location>
</feature>
<evidence type="ECO:0000256" key="1">
    <source>
        <dbReference type="ARBA" id="ARBA00006926"/>
    </source>
</evidence>
<dbReference type="PANTHER" id="PTHR11592">
    <property type="entry name" value="GLUTATHIONE PEROXIDASE"/>
    <property type="match status" value="1"/>
</dbReference>
<evidence type="ECO:0000256" key="2">
    <source>
        <dbReference type="ARBA" id="ARBA00022559"/>
    </source>
</evidence>